<dbReference type="PANTHER" id="PTHR13789:SF309">
    <property type="entry name" value="PUTATIVE (AFU_ORTHOLOGUE AFUA_6G14510)-RELATED"/>
    <property type="match status" value="1"/>
</dbReference>
<dbReference type="Pfam" id="PF01494">
    <property type="entry name" value="FAD_binding_3"/>
    <property type="match status" value="1"/>
</dbReference>
<feature type="domain" description="FAD-binding" evidence="4">
    <location>
        <begin position="9"/>
        <end position="166"/>
    </location>
</feature>
<keyword evidence="2" id="KW-0503">Monooxygenase</keyword>
<feature type="region of interest" description="Disordered" evidence="3">
    <location>
        <begin position="380"/>
        <end position="418"/>
    </location>
</feature>
<proteinExistence type="predicted"/>
<accession>A0ABP7J0Z6</accession>
<dbReference type="InterPro" id="IPR050493">
    <property type="entry name" value="FAD-dep_Monooxygenase_BioMet"/>
</dbReference>
<keyword evidence="6" id="KW-1185">Reference proteome</keyword>
<keyword evidence="1" id="KW-0560">Oxidoreductase</keyword>
<evidence type="ECO:0000313" key="6">
    <source>
        <dbReference type="Proteomes" id="UP001500888"/>
    </source>
</evidence>
<evidence type="ECO:0000256" key="1">
    <source>
        <dbReference type="ARBA" id="ARBA00023002"/>
    </source>
</evidence>
<evidence type="ECO:0000256" key="3">
    <source>
        <dbReference type="SAM" id="MobiDB-lite"/>
    </source>
</evidence>
<evidence type="ECO:0000313" key="5">
    <source>
        <dbReference type="EMBL" id="GAA3832125.1"/>
    </source>
</evidence>
<reference evidence="6" key="1">
    <citation type="journal article" date="2019" name="Int. J. Syst. Evol. Microbiol.">
        <title>The Global Catalogue of Microorganisms (GCM) 10K type strain sequencing project: providing services to taxonomists for standard genome sequencing and annotation.</title>
        <authorList>
            <consortium name="The Broad Institute Genomics Platform"/>
            <consortium name="The Broad Institute Genome Sequencing Center for Infectious Disease"/>
            <person name="Wu L."/>
            <person name="Ma J."/>
        </authorList>
    </citation>
    <scope>NUCLEOTIDE SEQUENCE [LARGE SCALE GENOMIC DNA]</scope>
    <source>
        <strain evidence="6">JCM 16908</strain>
    </source>
</reference>
<dbReference type="Proteomes" id="UP001500888">
    <property type="component" value="Unassembled WGS sequence"/>
</dbReference>
<dbReference type="PRINTS" id="PR00420">
    <property type="entry name" value="RNGMNOXGNASE"/>
</dbReference>
<sequence length="418" mass="45116">MPPATQPSIAIIGGSITGPTLALRLLQEGFQDVHVFEASPQPTALAGGIIGLEHTALGVLDTIGVPQEQIIPYPSERVVTIKVADQLEAGRVQTLYPGRNTIWQLINNSLLSRLPAEHLHTAMRATAIGTDENNRARVEFANGTTVSADLVVFADGRRSVGRQLLDPGRQLGYAGVVAWRGQSSWLPADMKDFTRYEPLGTRLAIFPTILRDGSVGTDWTFYLPMTTEHFKQLCGGDPVQRVFVLPHQVTPAAKLFVTNMTAELLPAPALQLMEHTTSWAAAPLLTIDPPKQMIFKMGGSRALLIGDALAPVFPLTGRGANNGIEQADALVTVLTQCYRYDANVDAALQGWQRRMLPTVEQALQLGPQLAQGLGLRPTPYQAANLRSVGSPKPSPKSSPSPRGTTGVQRGGQPRRPMR</sequence>
<dbReference type="InterPro" id="IPR036188">
    <property type="entry name" value="FAD/NAD-bd_sf"/>
</dbReference>
<dbReference type="InterPro" id="IPR002938">
    <property type="entry name" value="FAD-bd"/>
</dbReference>
<comment type="caution">
    <text evidence="5">The sequence shown here is derived from an EMBL/GenBank/DDBJ whole genome shotgun (WGS) entry which is preliminary data.</text>
</comment>
<dbReference type="PANTHER" id="PTHR13789">
    <property type="entry name" value="MONOOXYGENASE"/>
    <property type="match status" value="1"/>
</dbReference>
<name>A0ABP7J0Z6_9ACTN</name>
<dbReference type="Gene3D" id="3.50.50.60">
    <property type="entry name" value="FAD/NAD(P)-binding domain"/>
    <property type="match status" value="2"/>
</dbReference>
<gene>
    <name evidence="5" type="ORF">GCM10022226_61640</name>
</gene>
<dbReference type="EMBL" id="BAAAZR010000031">
    <property type="protein sequence ID" value="GAA3832125.1"/>
    <property type="molecule type" value="Genomic_DNA"/>
</dbReference>
<organism evidence="5 6">
    <name type="scientific">Sphaerisporangium flaviroseum</name>
    <dbReference type="NCBI Taxonomy" id="509199"/>
    <lineage>
        <taxon>Bacteria</taxon>
        <taxon>Bacillati</taxon>
        <taxon>Actinomycetota</taxon>
        <taxon>Actinomycetes</taxon>
        <taxon>Streptosporangiales</taxon>
        <taxon>Streptosporangiaceae</taxon>
        <taxon>Sphaerisporangium</taxon>
    </lineage>
</organism>
<evidence type="ECO:0000259" key="4">
    <source>
        <dbReference type="Pfam" id="PF01494"/>
    </source>
</evidence>
<evidence type="ECO:0000256" key="2">
    <source>
        <dbReference type="ARBA" id="ARBA00023033"/>
    </source>
</evidence>
<dbReference type="SUPFAM" id="SSF51905">
    <property type="entry name" value="FAD/NAD(P)-binding domain"/>
    <property type="match status" value="1"/>
</dbReference>
<protein>
    <submittedName>
        <fullName evidence="5">FAD binding domain-containing protein</fullName>
    </submittedName>
</protein>